<accession>A0A3M7QF58</accession>
<protein>
    <submittedName>
        <fullName evidence="1">Uncharacterized protein</fullName>
    </submittedName>
</protein>
<dbReference type="Proteomes" id="UP000276133">
    <property type="component" value="Unassembled WGS sequence"/>
</dbReference>
<reference evidence="1 2" key="1">
    <citation type="journal article" date="2018" name="Sci. Rep.">
        <title>Genomic signatures of local adaptation to the degree of environmental predictability in rotifers.</title>
        <authorList>
            <person name="Franch-Gras L."/>
            <person name="Hahn C."/>
            <person name="Garcia-Roger E.M."/>
            <person name="Carmona M.J."/>
            <person name="Serra M."/>
            <person name="Gomez A."/>
        </authorList>
    </citation>
    <scope>NUCLEOTIDE SEQUENCE [LARGE SCALE GENOMIC DNA]</scope>
    <source>
        <strain evidence="1">HYR1</strain>
    </source>
</reference>
<dbReference type="EMBL" id="REGN01006347">
    <property type="protein sequence ID" value="RNA09893.1"/>
    <property type="molecule type" value="Genomic_DNA"/>
</dbReference>
<keyword evidence="2" id="KW-1185">Reference proteome</keyword>
<evidence type="ECO:0000313" key="1">
    <source>
        <dbReference type="EMBL" id="RNA09893.1"/>
    </source>
</evidence>
<comment type="caution">
    <text evidence="1">The sequence shown here is derived from an EMBL/GenBank/DDBJ whole genome shotgun (WGS) entry which is preliminary data.</text>
</comment>
<sequence length="62" mass="7146">MQMIDERMHIWMKMGILFLGFLSNFKPNVIGIVPSSFGAVKHYVNHCATNPYISLMFILLDN</sequence>
<evidence type="ECO:0000313" key="2">
    <source>
        <dbReference type="Proteomes" id="UP000276133"/>
    </source>
</evidence>
<proteinExistence type="predicted"/>
<organism evidence="1 2">
    <name type="scientific">Brachionus plicatilis</name>
    <name type="common">Marine rotifer</name>
    <name type="synonym">Brachionus muelleri</name>
    <dbReference type="NCBI Taxonomy" id="10195"/>
    <lineage>
        <taxon>Eukaryota</taxon>
        <taxon>Metazoa</taxon>
        <taxon>Spiralia</taxon>
        <taxon>Gnathifera</taxon>
        <taxon>Rotifera</taxon>
        <taxon>Eurotatoria</taxon>
        <taxon>Monogononta</taxon>
        <taxon>Pseudotrocha</taxon>
        <taxon>Ploima</taxon>
        <taxon>Brachionidae</taxon>
        <taxon>Brachionus</taxon>
    </lineage>
</organism>
<gene>
    <name evidence="1" type="ORF">BpHYR1_007979</name>
</gene>
<name>A0A3M7QF58_BRAPC</name>
<dbReference type="AlphaFoldDB" id="A0A3M7QF58"/>